<evidence type="ECO:0000256" key="1">
    <source>
        <dbReference type="ARBA" id="ARBA00005417"/>
    </source>
</evidence>
<accession>A0ABR9XSR1</accession>
<protein>
    <submittedName>
        <fullName evidence="6">ABC transporter ATP-binding protein</fullName>
    </submittedName>
</protein>
<dbReference type="Proteomes" id="UP000619838">
    <property type="component" value="Unassembled WGS sequence"/>
</dbReference>
<dbReference type="PANTHER" id="PTHR42734">
    <property type="entry name" value="METAL TRANSPORT SYSTEM ATP-BINDING PROTEIN TM_0124-RELATED"/>
    <property type="match status" value="1"/>
</dbReference>
<keyword evidence="4 6" id="KW-0067">ATP-binding</keyword>
<dbReference type="InterPro" id="IPR017871">
    <property type="entry name" value="ABC_transporter-like_CS"/>
</dbReference>
<evidence type="ECO:0000256" key="2">
    <source>
        <dbReference type="ARBA" id="ARBA00022448"/>
    </source>
</evidence>
<dbReference type="GO" id="GO:0005524">
    <property type="term" value="F:ATP binding"/>
    <property type="evidence" value="ECO:0007669"/>
    <property type="project" value="UniProtKB-KW"/>
</dbReference>
<comment type="caution">
    <text evidence="6">The sequence shown here is derived from an EMBL/GenBank/DDBJ whole genome shotgun (WGS) entry which is preliminary data.</text>
</comment>
<dbReference type="PROSITE" id="PS50893">
    <property type="entry name" value="ABC_TRANSPORTER_2"/>
    <property type="match status" value="1"/>
</dbReference>
<dbReference type="InterPro" id="IPR050153">
    <property type="entry name" value="Metal_Ion_Import_ABC"/>
</dbReference>
<evidence type="ECO:0000256" key="4">
    <source>
        <dbReference type="ARBA" id="ARBA00022840"/>
    </source>
</evidence>
<feature type="domain" description="ABC transporter" evidence="5">
    <location>
        <begin position="7"/>
        <end position="243"/>
    </location>
</feature>
<keyword evidence="2" id="KW-0813">Transport</keyword>
<dbReference type="PROSITE" id="PS00211">
    <property type="entry name" value="ABC_TRANSPORTER_1"/>
    <property type="match status" value="1"/>
</dbReference>
<dbReference type="InterPro" id="IPR027417">
    <property type="entry name" value="P-loop_NTPase"/>
</dbReference>
<comment type="similarity">
    <text evidence="1">Belongs to the ABC transporter superfamily.</text>
</comment>
<organism evidence="6 7">
    <name type="scientific">Prosthecochloris ethylica</name>
    <dbReference type="NCBI Taxonomy" id="2743976"/>
    <lineage>
        <taxon>Bacteria</taxon>
        <taxon>Pseudomonadati</taxon>
        <taxon>Chlorobiota</taxon>
        <taxon>Chlorobiia</taxon>
        <taxon>Chlorobiales</taxon>
        <taxon>Chlorobiaceae</taxon>
        <taxon>Prosthecochloris</taxon>
    </lineage>
</organism>
<dbReference type="CDD" id="cd03214">
    <property type="entry name" value="ABC_Iron-Siderophores_B12_Hemin"/>
    <property type="match status" value="1"/>
</dbReference>
<evidence type="ECO:0000259" key="5">
    <source>
        <dbReference type="PROSITE" id="PS50893"/>
    </source>
</evidence>
<dbReference type="EMBL" id="JADGII010000009">
    <property type="protein sequence ID" value="MBF0636865.1"/>
    <property type="molecule type" value="Genomic_DNA"/>
</dbReference>
<dbReference type="SMART" id="SM00382">
    <property type="entry name" value="AAA"/>
    <property type="match status" value="1"/>
</dbReference>
<gene>
    <name evidence="6" type="ORF">INT08_06725</name>
</gene>
<keyword evidence="7" id="KW-1185">Reference proteome</keyword>
<evidence type="ECO:0000313" key="7">
    <source>
        <dbReference type="Proteomes" id="UP000619838"/>
    </source>
</evidence>
<evidence type="ECO:0000256" key="3">
    <source>
        <dbReference type="ARBA" id="ARBA00022741"/>
    </source>
</evidence>
<dbReference type="InterPro" id="IPR003593">
    <property type="entry name" value="AAA+_ATPase"/>
</dbReference>
<keyword evidence="3" id="KW-0547">Nucleotide-binding</keyword>
<dbReference type="Gene3D" id="3.40.50.300">
    <property type="entry name" value="P-loop containing nucleotide triphosphate hydrolases"/>
    <property type="match status" value="1"/>
</dbReference>
<evidence type="ECO:0000313" key="6">
    <source>
        <dbReference type="EMBL" id="MBF0636865.1"/>
    </source>
</evidence>
<proteinExistence type="inferred from homology"/>
<dbReference type="SUPFAM" id="SSF52540">
    <property type="entry name" value="P-loop containing nucleoside triphosphate hydrolases"/>
    <property type="match status" value="1"/>
</dbReference>
<dbReference type="Pfam" id="PF00005">
    <property type="entry name" value="ABC_tran"/>
    <property type="match status" value="1"/>
</dbReference>
<dbReference type="PANTHER" id="PTHR42734:SF6">
    <property type="entry name" value="MOLYBDATE IMPORT ATP-BINDING PROTEIN MOLC"/>
    <property type="match status" value="1"/>
</dbReference>
<sequence length="276" mass="30851">MPPQLKIELRNADLGYRKESPLLQGIDLTLTSDDTVCVLGQNGTGKTTLFKTLLGFLPPLSGSLTLNGKPLEEYRPKERARHIAYVPQAHHTPFPYTVSQVVLFGRTAHMGFFGTPQKKDRTAIERILDMLDIRHLARRSYTELSGGERQMVIIARALAQEARLLILDEPASSLDYGNQVRLLDKIRLLEEQHTGILMATHQPDQAFLLDAQVLMLTQRHLLRYEDPSHALQPRILKKIYGVDIQVVDTGLAGNGASKVCRPVITSSKQTSNDQTP</sequence>
<dbReference type="InterPro" id="IPR003439">
    <property type="entry name" value="ABC_transporter-like_ATP-bd"/>
</dbReference>
<reference evidence="6 7" key="1">
    <citation type="journal article" date="2020" name="Microorganisms">
        <title>Simultaneous Genome Sequencing of Prosthecochloris ethylica and Desulfuromonas acetoxidans within a Syntrophic Mixture Reveals Unique Pili and Protein Interactions.</title>
        <authorList>
            <person name="Kyndt J.A."/>
            <person name="Van Beeumen J.J."/>
            <person name="Meyer T.E."/>
        </authorList>
    </citation>
    <scope>NUCLEOTIDE SEQUENCE [LARGE SCALE GENOMIC DNA]</scope>
    <source>
        <strain evidence="6 7">N3</strain>
    </source>
</reference>
<name>A0ABR9XSR1_9CHLB</name>
<dbReference type="RefSeq" id="WP_175186805.1">
    <property type="nucleotide sequence ID" value="NZ_JADGIH010000001.1"/>
</dbReference>